<evidence type="ECO:0000313" key="2">
    <source>
        <dbReference type="EMBL" id="QDU41155.1"/>
    </source>
</evidence>
<evidence type="ECO:0000313" key="3">
    <source>
        <dbReference type="Proteomes" id="UP000320496"/>
    </source>
</evidence>
<gene>
    <name evidence="2" type="ORF">Mal4_55200</name>
</gene>
<accession>A0A517ZF89</accession>
<proteinExistence type="predicted"/>
<feature type="transmembrane region" description="Helical" evidence="1">
    <location>
        <begin position="6"/>
        <end position="27"/>
    </location>
</feature>
<evidence type="ECO:0008006" key="4">
    <source>
        <dbReference type="Google" id="ProtNLM"/>
    </source>
</evidence>
<dbReference type="PROSITE" id="PS51257">
    <property type="entry name" value="PROKAR_LIPOPROTEIN"/>
    <property type="match status" value="1"/>
</dbReference>
<sequence length="100" mass="11060">MKDLTSWIAILFAACCVIAYVVIQIGYDAGDLVRGSAEEAYEVRMLTVDLPPTAETVAVEQKLLNEMAAQEWELITVLPTPAEAGASQQVKFFYFRQADD</sequence>
<protein>
    <recommendedName>
        <fullName evidence="4">DUF4177 domain-containing protein</fullName>
    </recommendedName>
</protein>
<keyword evidence="1" id="KW-0472">Membrane</keyword>
<keyword evidence="3" id="KW-1185">Reference proteome</keyword>
<dbReference type="Proteomes" id="UP000320496">
    <property type="component" value="Chromosome"/>
</dbReference>
<dbReference type="AlphaFoldDB" id="A0A517ZF89"/>
<keyword evidence="1" id="KW-0812">Transmembrane</keyword>
<dbReference type="RefSeq" id="WP_145372366.1">
    <property type="nucleotide sequence ID" value="NZ_CP036275.1"/>
</dbReference>
<dbReference type="EMBL" id="CP036275">
    <property type="protein sequence ID" value="QDU41155.1"/>
    <property type="molecule type" value="Genomic_DNA"/>
</dbReference>
<dbReference type="KEGG" id="mri:Mal4_55200"/>
<evidence type="ECO:0000256" key="1">
    <source>
        <dbReference type="SAM" id="Phobius"/>
    </source>
</evidence>
<reference evidence="2 3" key="1">
    <citation type="submission" date="2019-02" db="EMBL/GenBank/DDBJ databases">
        <title>Deep-cultivation of Planctomycetes and their phenomic and genomic characterization uncovers novel biology.</title>
        <authorList>
            <person name="Wiegand S."/>
            <person name="Jogler M."/>
            <person name="Boedeker C."/>
            <person name="Pinto D."/>
            <person name="Vollmers J."/>
            <person name="Rivas-Marin E."/>
            <person name="Kohn T."/>
            <person name="Peeters S.H."/>
            <person name="Heuer A."/>
            <person name="Rast P."/>
            <person name="Oberbeckmann S."/>
            <person name="Bunk B."/>
            <person name="Jeske O."/>
            <person name="Meyerdierks A."/>
            <person name="Storesund J.E."/>
            <person name="Kallscheuer N."/>
            <person name="Luecker S."/>
            <person name="Lage O.M."/>
            <person name="Pohl T."/>
            <person name="Merkel B.J."/>
            <person name="Hornburger P."/>
            <person name="Mueller R.-W."/>
            <person name="Bruemmer F."/>
            <person name="Labrenz M."/>
            <person name="Spormann A.M."/>
            <person name="Op den Camp H."/>
            <person name="Overmann J."/>
            <person name="Amann R."/>
            <person name="Jetten M.S.M."/>
            <person name="Mascher T."/>
            <person name="Medema M.H."/>
            <person name="Devos D.P."/>
            <person name="Kaster A.-K."/>
            <person name="Ovreas L."/>
            <person name="Rohde M."/>
            <person name="Galperin M.Y."/>
            <person name="Jogler C."/>
        </authorList>
    </citation>
    <scope>NUCLEOTIDE SEQUENCE [LARGE SCALE GENOMIC DNA]</scope>
    <source>
        <strain evidence="2 3">Mal4</strain>
    </source>
</reference>
<organism evidence="2 3">
    <name type="scientific">Maioricimonas rarisocia</name>
    <dbReference type="NCBI Taxonomy" id="2528026"/>
    <lineage>
        <taxon>Bacteria</taxon>
        <taxon>Pseudomonadati</taxon>
        <taxon>Planctomycetota</taxon>
        <taxon>Planctomycetia</taxon>
        <taxon>Planctomycetales</taxon>
        <taxon>Planctomycetaceae</taxon>
        <taxon>Maioricimonas</taxon>
    </lineage>
</organism>
<name>A0A517ZF89_9PLAN</name>
<keyword evidence="1" id="KW-1133">Transmembrane helix</keyword>